<dbReference type="RefSeq" id="WP_382168140.1">
    <property type="nucleotide sequence ID" value="NZ_JBHTBR010000005.1"/>
</dbReference>
<dbReference type="EMBL" id="JBHTBR010000005">
    <property type="protein sequence ID" value="MFC7292588.1"/>
    <property type="molecule type" value="Genomic_DNA"/>
</dbReference>
<evidence type="ECO:0000256" key="1">
    <source>
        <dbReference type="SAM" id="MobiDB-lite"/>
    </source>
</evidence>
<feature type="region of interest" description="Disordered" evidence="1">
    <location>
        <begin position="1"/>
        <end position="53"/>
    </location>
</feature>
<dbReference type="Pfam" id="PF12728">
    <property type="entry name" value="HTH_17"/>
    <property type="match status" value="1"/>
</dbReference>
<evidence type="ECO:0000313" key="4">
    <source>
        <dbReference type="Proteomes" id="UP001596492"/>
    </source>
</evidence>
<comment type="caution">
    <text evidence="3">The sequence shown here is derived from an EMBL/GenBank/DDBJ whole genome shotgun (WGS) entry which is preliminary data.</text>
</comment>
<proteinExistence type="predicted"/>
<organism evidence="3 4">
    <name type="scientific">Hirschia litorea</name>
    <dbReference type="NCBI Taxonomy" id="1199156"/>
    <lineage>
        <taxon>Bacteria</taxon>
        <taxon>Pseudomonadati</taxon>
        <taxon>Pseudomonadota</taxon>
        <taxon>Alphaproteobacteria</taxon>
        <taxon>Hyphomonadales</taxon>
        <taxon>Hyphomonadaceae</taxon>
        <taxon>Hirschia</taxon>
    </lineage>
</organism>
<accession>A0ABW2INX1</accession>
<gene>
    <name evidence="3" type="ORF">ACFQS8_13235</name>
</gene>
<keyword evidence="4" id="KW-1185">Reference proteome</keyword>
<evidence type="ECO:0000313" key="3">
    <source>
        <dbReference type="EMBL" id="MFC7292588.1"/>
    </source>
</evidence>
<feature type="domain" description="Helix-turn-helix" evidence="2">
    <location>
        <begin position="59"/>
        <end position="101"/>
    </location>
</feature>
<dbReference type="InterPro" id="IPR041657">
    <property type="entry name" value="HTH_17"/>
</dbReference>
<reference evidence="4" key="1">
    <citation type="journal article" date="2019" name="Int. J. Syst. Evol. Microbiol.">
        <title>The Global Catalogue of Microorganisms (GCM) 10K type strain sequencing project: providing services to taxonomists for standard genome sequencing and annotation.</title>
        <authorList>
            <consortium name="The Broad Institute Genomics Platform"/>
            <consortium name="The Broad Institute Genome Sequencing Center for Infectious Disease"/>
            <person name="Wu L."/>
            <person name="Ma J."/>
        </authorList>
    </citation>
    <scope>NUCLEOTIDE SEQUENCE [LARGE SCALE GENOMIC DNA]</scope>
    <source>
        <strain evidence="4">CCUG 51308</strain>
    </source>
</reference>
<protein>
    <submittedName>
        <fullName evidence="3">Helix-turn-helix domain-containing protein</fullName>
    </submittedName>
</protein>
<dbReference type="Proteomes" id="UP001596492">
    <property type="component" value="Unassembled WGS sequence"/>
</dbReference>
<sequence length="146" mass="16454">MTDQSQPAIGRTRKPRVRGPELAIENEIEANKIRHSRLSEERKKDPSRFTSTSDDRLYVENVAELLGCSVQTVRRIPKAHLSPAKIGRRSVYLRQDVINYISYKSKFFPTVANATPNPASPPTNTFDPVLFLKQSQKSTKTNGKNG</sequence>
<evidence type="ECO:0000259" key="2">
    <source>
        <dbReference type="Pfam" id="PF12728"/>
    </source>
</evidence>
<name>A0ABW2INX1_9PROT</name>
<feature type="compositionally biased region" description="Basic and acidic residues" evidence="1">
    <location>
        <begin position="29"/>
        <end position="53"/>
    </location>
</feature>